<comment type="caution">
    <text evidence="2">The sequence shown here is derived from an EMBL/GenBank/DDBJ whole genome shotgun (WGS) entry which is preliminary data.</text>
</comment>
<organism evidence="2 3">
    <name type="scientific">Arthrobacter stackebrandtii</name>
    <dbReference type="NCBI Taxonomy" id="272161"/>
    <lineage>
        <taxon>Bacteria</taxon>
        <taxon>Bacillati</taxon>
        <taxon>Actinomycetota</taxon>
        <taxon>Actinomycetes</taxon>
        <taxon>Micrococcales</taxon>
        <taxon>Micrococcaceae</taxon>
        <taxon>Arthrobacter</taxon>
    </lineage>
</organism>
<keyword evidence="3" id="KW-1185">Reference proteome</keyword>
<dbReference type="Proteomes" id="UP000711614">
    <property type="component" value="Unassembled WGS sequence"/>
</dbReference>
<feature type="transmembrane region" description="Helical" evidence="1">
    <location>
        <begin position="12"/>
        <end position="33"/>
    </location>
</feature>
<protein>
    <submittedName>
        <fullName evidence="2">Sensor domain CHASE-containing protein</fullName>
    </submittedName>
</protein>
<gene>
    <name evidence="2" type="ORF">JOF48_001381</name>
</gene>
<evidence type="ECO:0000256" key="1">
    <source>
        <dbReference type="SAM" id="Phobius"/>
    </source>
</evidence>
<dbReference type="RefSeq" id="WP_209678819.1">
    <property type="nucleotide sequence ID" value="NZ_JAGIOI010000001.1"/>
</dbReference>
<dbReference type="EMBL" id="JAGIOI010000001">
    <property type="protein sequence ID" value="MBP2412582.1"/>
    <property type="molecule type" value="Genomic_DNA"/>
</dbReference>
<accession>A0ABS4YUV5</accession>
<reference evidence="2 3" key="1">
    <citation type="submission" date="2021-03" db="EMBL/GenBank/DDBJ databases">
        <title>Sequencing the genomes of 1000 actinobacteria strains.</title>
        <authorList>
            <person name="Klenk H.-P."/>
        </authorList>
    </citation>
    <scope>NUCLEOTIDE SEQUENCE [LARGE SCALE GENOMIC DNA]</scope>
    <source>
        <strain evidence="2 3">DSM 16005</strain>
    </source>
</reference>
<evidence type="ECO:0000313" key="2">
    <source>
        <dbReference type="EMBL" id="MBP2412582.1"/>
    </source>
</evidence>
<evidence type="ECO:0000313" key="3">
    <source>
        <dbReference type="Proteomes" id="UP000711614"/>
    </source>
</evidence>
<proteinExistence type="predicted"/>
<keyword evidence="1" id="KW-1133">Transmembrane helix</keyword>
<name>A0ABS4YUV5_9MICC</name>
<sequence>MPAAPTTRRRVELVLVPLVAAFCMAFIIGAIVLDRDGRPCPSPNWNNQVTLSLSGNLPSSTQAAAVTACTSTDCVPAAPTTVAAAALHSIASNRILAQQADGSWLLNLGAKPPNSVSFSVFDQNGAVLATQSTALNWTRVSGNERCGGRMAGLHVVVDMP</sequence>
<keyword evidence="1" id="KW-0812">Transmembrane</keyword>
<keyword evidence="1" id="KW-0472">Membrane</keyword>